<feature type="non-terminal residue" evidence="1">
    <location>
        <position position="78"/>
    </location>
</feature>
<organism evidence="1 2">
    <name type="scientific">Aphis craccivora</name>
    <name type="common">Cowpea aphid</name>
    <dbReference type="NCBI Taxonomy" id="307492"/>
    <lineage>
        <taxon>Eukaryota</taxon>
        <taxon>Metazoa</taxon>
        <taxon>Ecdysozoa</taxon>
        <taxon>Arthropoda</taxon>
        <taxon>Hexapoda</taxon>
        <taxon>Insecta</taxon>
        <taxon>Pterygota</taxon>
        <taxon>Neoptera</taxon>
        <taxon>Paraneoptera</taxon>
        <taxon>Hemiptera</taxon>
        <taxon>Sternorrhyncha</taxon>
        <taxon>Aphidomorpha</taxon>
        <taxon>Aphidoidea</taxon>
        <taxon>Aphididae</taxon>
        <taxon>Aphidini</taxon>
        <taxon>Aphis</taxon>
        <taxon>Aphis</taxon>
    </lineage>
</organism>
<gene>
    <name evidence="1" type="ORF">FWK35_00027387</name>
</gene>
<sequence length="78" mass="9523">MAIYFLGWELEVLEERVRLIERRLERRTLRDTQNPYELPRSEFMDIFRLSPELSMDLTNNLRPFLKRDRNSGIPVEIQ</sequence>
<name>A0A6G0W483_APHCR</name>
<comment type="caution">
    <text evidence="1">The sequence shown here is derived from an EMBL/GenBank/DDBJ whole genome shotgun (WGS) entry which is preliminary data.</text>
</comment>
<dbReference type="OrthoDB" id="6576905at2759"/>
<keyword evidence="2" id="KW-1185">Reference proteome</keyword>
<reference evidence="1 2" key="1">
    <citation type="submission" date="2019-08" db="EMBL/GenBank/DDBJ databases">
        <title>Whole genome of Aphis craccivora.</title>
        <authorList>
            <person name="Voronova N.V."/>
            <person name="Shulinski R.S."/>
            <person name="Bandarenka Y.V."/>
            <person name="Zhorov D.G."/>
            <person name="Warner D."/>
        </authorList>
    </citation>
    <scope>NUCLEOTIDE SEQUENCE [LARGE SCALE GENOMIC DNA]</scope>
    <source>
        <strain evidence="1">180601</strain>
        <tissue evidence="1">Whole Body</tissue>
    </source>
</reference>
<dbReference type="EMBL" id="VUJU01009593">
    <property type="protein sequence ID" value="KAF0719133.1"/>
    <property type="molecule type" value="Genomic_DNA"/>
</dbReference>
<dbReference type="Proteomes" id="UP000478052">
    <property type="component" value="Unassembled WGS sequence"/>
</dbReference>
<proteinExistence type="predicted"/>
<evidence type="ECO:0000313" key="2">
    <source>
        <dbReference type="Proteomes" id="UP000478052"/>
    </source>
</evidence>
<accession>A0A6G0W483</accession>
<protein>
    <submittedName>
        <fullName evidence="1">Putative nuclease HARBI1</fullName>
    </submittedName>
</protein>
<evidence type="ECO:0000313" key="1">
    <source>
        <dbReference type="EMBL" id="KAF0719133.1"/>
    </source>
</evidence>
<dbReference type="AlphaFoldDB" id="A0A6G0W483"/>